<sequence length="258" mass="27298">MCTVVIEVPETPAGSTRVLAVRDEDPARAWDPPGPWWPETHAGTLGVRDRRAGGAWLAARGVAGPVGGAPHPDHASGRLAVILNRAAEVAEPAGGFASRGGLVLDAVAGTPLPDPPRTGPFTLVSVAGGAAEVAAWDGTIRDGRALRRAALPPGIHMVAHHEVNDPRSERIARWLPEFRALAGLPEPEWREAWTGLLARTAALDPTDDRAIVRDNRPLGYPTQSLLVCVAEVSPTAVTLDWAGFPVPGHYGTPEFRRV</sequence>
<gene>
    <name evidence="1" type="ORF">D3230_01775</name>
</gene>
<dbReference type="RefSeq" id="WP_202343279.1">
    <property type="nucleotide sequence ID" value="NZ_BAAAPI010000016.1"/>
</dbReference>
<protein>
    <recommendedName>
        <fullName evidence="3">NRDE family protein</fullName>
    </recommendedName>
</protein>
<dbReference type="InterPro" id="IPR008551">
    <property type="entry name" value="TANGO2"/>
</dbReference>
<dbReference type="Pfam" id="PF05742">
    <property type="entry name" value="TANGO2"/>
    <property type="match status" value="1"/>
</dbReference>
<dbReference type="EMBL" id="QYAC01000001">
    <property type="protein sequence ID" value="MBL3678033.1"/>
    <property type="molecule type" value="Genomic_DNA"/>
</dbReference>
<keyword evidence="2" id="KW-1185">Reference proteome</keyword>
<reference evidence="1 2" key="1">
    <citation type="submission" date="2018-09" db="EMBL/GenBank/DDBJ databases">
        <title>Comparative genomics of Leucobacter spp.</title>
        <authorList>
            <person name="Reis A.C."/>
            <person name="Kolvenbach B.A."/>
            <person name="Corvini P.F.X."/>
            <person name="Nunes O.C."/>
        </authorList>
    </citation>
    <scope>NUCLEOTIDE SEQUENCE [LARGE SCALE GENOMIC DNA]</scope>
    <source>
        <strain evidence="1 2">TAN 31504</strain>
    </source>
</reference>
<evidence type="ECO:0000313" key="2">
    <source>
        <dbReference type="Proteomes" id="UP001645859"/>
    </source>
</evidence>
<evidence type="ECO:0008006" key="3">
    <source>
        <dbReference type="Google" id="ProtNLM"/>
    </source>
</evidence>
<comment type="caution">
    <text evidence="1">The sequence shown here is derived from an EMBL/GenBank/DDBJ whole genome shotgun (WGS) entry which is preliminary data.</text>
</comment>
<dbReference type="Proteomes" id="UP001645859">
    <property type="component" value="Unassembled WGS sequence"/>
</dbReference>
<proteinExistence type="predicted"/>
<organism evidence="1 2">
    <name type="scientific">Leucobacter chromiireducens subsp. solipictus</name>
    <dbReference type="NCBI Taxonomy" id="398235"/>
    <lineage>
        <taxon>Bacteria</taxon>
        <taxon>Bacillati</taxon>
        <taxon>Actinomycetota</taxon>
        <taxon>Actinomycetes</taxon>
        <taxon>Micrococcales</taxon>
        <taxon>Microbacteriaceae</taxon>
        <taxon>Leucobacter</taxon>
    </lineage>
</organism>
<accession>A0ABS1SFE2</accession>
<evidence type="ECO:0000313" key="1">
    <source>
        <dbReference type="EMBL" id="MBL3678033.1"/>
    </source>
</evidence>
<name>A0ABS1SFE2_9MICO</name>